<name>A0AA88JHT0_FICCA</name>
<keyword evidence="2" id="KW-0812">Transmembrane</keyword>
<organism evidence="3 4">
    <name type="scientific">Ficus carica</name>
    <name type="common">Common fig</name>
    <dbReference type="NCBI Taxonomy" id="3494"/>
    <lineage>
        <taxon>Eukaryota</taxon>
        <taxon>Viridiplantae</taxon>
        <taxon>Streptophyta</taxon>
        <taxon>Embryophyta</taxon>
        <taxon>Tracheophyta</taxon>
        <taxon>Spermatophyta</taxon>
        <taxon>Magnoliopsida</taxon>
        <taxon>eudicotyledons</taxon>
        <taxon>Gunneridae</taxon>
        <taxon>Pentapetalae</taxon>
        <taxon>rosids</taxon>
        <taxon>fabids</taxon>
        <taxon>Rosales</taxon>
        <taxon>Moraceae</taxon>
        <taxon>Ficeae</taxon>
        <taxon>Ficus</taxon>
    </lineage>
</organism>
<evidence type="ECO:0000256" key="2">
    <source>
        <dbReference type="SAM" id="Phobius"/>
    </source>
</evidence>
<gene>
    <name evidence="3" type="ORF">TIFTF001_053941</name>
</gene>
<protein>
    <submittedName>
        <fullName evidence="3">Uncharacterized protein</fullName>
    </submittedName>
</protein>
<evidence type="ECO:0000313" key="3">
    <source>
        <dbReference type="EMBL" id="GMN74885.1"/>
    </source>
</evidence>
<feature type="region of interest" description="Disordered" evidence="1">
    <location>
        <begin position="1"/>
        <end position="21"/>
    </location>
</feature>
<evidence type="ECO:0000313" key="4">
    <source>
        <dbReference type="Proteomes" id="UP001187192"/>
    </source>
</evidence>
<feature type="transmembrane region" description="Helical" evidence="2">
    <location>
        <begin position="48"/>
        <end position="67"/>
    </location>
</feature>
<dbReference type="EMBL" id="BTGU01013652">
    <property type="protein sequence ID" value="GMN74885.1"/>
    <property type="molecule type" value="Genomic_DNA"/>
</dbReference>
<keyword evidence="4" id="KW-1185">Reference proteome</keyword>
<keyword evidence="2" id="KW-1133">Transmembrane helix</keyword>
<reference evidence="3" key="1">
    <citation type="submission" date="2023-07" db="EMBL/GenBank/DDBJ databases">
        <title>draft genome sequence of fig (Ficus carica).</title>
        <authorList>
            <person name="Takahashi T."/>
            <person name="Nishimura K."/>
        </authorList>
    </citation>
    <scope>NUCLEOTIDE SEQUENCE</scope>
</reference>
<comment type="caution">
    <text evidence="3">The sequence shown here is derived from an EMBL/GenBank/DDBJ whole genome shotgun (WGS) entry which is preliminary data.</text>
</comment>
<sequence>MSAAKKSLSPSPSPAESLGRGLWNCTDVLCSGWLFIRSRIDSRSDRRGVFSAGFTIVVFFTLIVTMFDLHASEQKITIKLRWELVK</sequence>
<dbReference type="Proteomes" id="UP001187192">
    <property type="component" value="Unassembled WGS sequence"/>
</dbReference>
<accession>A0AA88JHT0</accession>
<proteinExistence type="predicted"/>
<evidence type="ECO:0000256" key="1">
    <source>
        <dbReference type="SAM" id="MobiDB-lite"/>
    </source>
</evidence>
<keyword evidence="2" id="KW-0472">Membrane</keyword>
<feature type="compositionally biased region" description="Low complexity" evidence="1">
    <location>
        <begin position="1"/>
        <end position="18"/>
    </location>
</feature>
<dbReference type="AlphaFoldDB" id="A0AA88JHT0"/>